<feature type="transmembrane region" description="Helical" evidence="11">
    <location>
        <begin position="30"/>
        <end position="48"/>
    </location>
</feature>
<keyword evidence="6 11" id="KW-0812">Transmembrane</keyword>
<evidence type="ECO:0000256" key="8">
    <source>
        <dbReference type="ARBA" id="ARBA00022989"/>
    </source>
</evidence>
<dbReference type="GO" id="GO:0005886">
    <property type="term" value="C:plasma membrane"/>
    <property type="evidence" value="ECO:0007669"/>
    <property type="project" value="TreeGrafter"/>
</dbReference>
<feature type="transmembrane region" description="Helical" evidence="11">
    <location>
        <begin position="54"/>
        <end position="73"/>
    </location>
</feature>
<keyword evidence="10 11" id="KW-0472">Membrane</keyword>
<feature type="transmembrane region" description="Helical" evidence="11">
    <location>
        <begin position="277"/>
        <end position="295"/>
    </location>
</feature>
<dbReference type="GO" id="GO:0012505">
    <property type="term" value="C:endomembrane system"/>
    <property type="evidence" value="ECO:0007669"/>
    <property type="project" value="UniProtKB-SubCell"/>
</dbReference>
<keyword evidence="5" id="KW-0633">Potassium transport</keyword>
<dbReference type="Gene3D" id="3.30.70.1450">
    <property type="entry name" value="Regulator of K+ conductance, C-terminal domain"/>
    <property type="match status" value="1"/>
</dbReference>
<keyword evidence="8 11" id="KW-1133">Transmembrane helix</keyword>
<dbReference type="PROSITE" id="PS51202">
    <property type="entry name" value="RCK_C"/>
    <property type="match status" value="1"/>
</dbReference>
<feature type="transmembrane region" description="Helical" evidence="11">
    <location>
        <begin position="361"/>
        <end position="381"/>
    </location>
</feature>
<feature type="transmembrane region" description="Helical" evidence="11">
    <location>
        <begin position="85"/>
        <end position="111"/>
    </location>
</feature>
<comment type="caution">
    <text evidence="14">The sequence shown here is derived from an EMBL/GenBank/DDBJ whole genome shotgun (WGS) entry which is preliminary data.</text>
</comment>
<feature type="transmembrane region" description="Helical" evidence="11">
    <location>
        <begin position="224"/>
        <end position="240"/>
    </location>
</feature>
<reference evidence="14 15" key="1">
    <citation type="journal article" date="2018" name="Int. J. Syst. Evol. Microbiol.">
        <title>Parvibium lacunae gen. nov., sp. nov., a new member of the family Alcaligenaceae isolated from a freshwater pond.</title>
        <authorList>
            <person name="Chen W.M."/>
            <person name="Xie P.B."/>
            <person name="Hsu M.Y."/>
            <person name="Sheu S.Y."/>
        </authorList>
    </citation>
    <scope>NUCLEOTIDE SEQUENCE [LARGE SCALE GENOMIC DNA]</scope>
    <source>
        <strain evidence="14 15">KMB9</strain>
    </source>
</reference>
<evidence type="ECO:0000256" key="5">
    <source>
        <dbReference type="ARBA" id="ARBA00022538"/>
    </source>
</evidence>
<evidence type="ECO:0000259" key="13">
    <source>
        <dbReference type="PROSITE" id="PS51202"/>
    </source>
</evidence>
<dbReference type="SUPFAM" id="SSF116726">
    <property type="entry name" value="TrkA C-terminal domain-like"/>
    <property type="match status" value="1"/>
</dbReference>
<evidence type="ECO:0000313" key="14">
    <source>
        <dbReference type="EMBL" id="RCS56829.1"/>
    </source>
</evidence>
<evidence type="ECO:0000313" key="15">
    <source>
        <dbReference type="Proteomes" id="UP000252357"/>
    </source>
</evidence>
<dbReference type="NCBIfam" id="TIGR00932">
    <property type="entry name" value="2a37"/>
    <property type="match status" value="1"/>
</dbReference>
<dbReference type="PROSITE" id="PS51201">
    <property type="entry name" value="RCK_N"/>
    <property type="match status" value="1"/>
</dbReference>
<evidence type="ECO:0000256" key="9">
    <source>
        <dbReference type="ARBA" id="ARBA00023065"/>
    </source>
</evidence>
<evidence type="ECO:0000256" key="11">
    <source>
        <dbReference type="SAM" id="Phobius"/>
    </source>
</evidence>
<proteinExistence type="inferred from homology"/>
<dbReference type="InterPro" id="IPR036721">
    <property type="entry name" value="RCK_C_sf"/>
</dbReference>
<feature type="transmembrane region" description="Helical" evidence="11">
    <location>
        <begin position="183"/>
        <end position="204"/>
    </location>
</feature>
<keyword evidence="4" id="KW-0050">Antiport</keyword>
<organism evidence="14 15">
    <name type="scientific">Parvibium lacunae</name>
    <dbReference type="NCBI Taxonomy" id="1888893"/>
    <lineage>
        <taxon>Bacteria</taxon>
        <taxon>Pseudomonadati</taxon>
        <taxon>Pseudomonadota</taxon>
        <taxon>Betaproteobacteria</taxon>
        <taxon>Burkholderiales</taxon>
        <taxon>Alcaligenaceae</taxon>
        <taxon>Parvibium</taxon>
    </lineage>
</organism>
<feature type="transmembrane region" description="Helical" evidence="11">
    <location>
        <begin position="336"/>
        <end position="355"/>
    </location>
</feature>
<feature type="transmembrane region" description="Helical" evidence="11">
    <location>
        <begin position="117"/>
        <end position="137"/>
    </location>
</feature>
<comment type="similarity">
    <text evidence="2">Belongs to the monovalent cation:proton antiporter 2 (CPA2) transporter (TC 2.A.37) family.</text>
</comment>
<gene>
    <name evidence="14" type="ORF">DU000_10840</name>
</gene>
<dbReference type="InterPro" id="IPR004771">
    <property type="entry name" value="K/H_exchanger"/>
</dbReference>
<feature type="transmembrane region" description="Helical" evidence="11">
    <location>
        <begin position="301"/>
        <end position="324"/>
    </location>
</feature>
<dbReference type="InterPro" id="IPR006037">
    <property type="entry name" value="RCK_C"/>
</dbReference>
<feature type="transmembrane region" description="Helical" evidence="11">
    <location>
        <begin position="158"/>
        <end position="177"/>
    </location>
</feature>
<name>A0A368L147_9BURK</name>
<dbReference type="InterPro" id="IPR038770">
    <property type="entry name" value="Na+/solute_symporter_sf"/>
</dbReference>
<evidence type="ECO:0000256" key="4">
    <source>
        <dbReference type="ARBA" id="ARBA00022449"/>
    </source>
</evidence>
<feature type="transmembrane region" description="Helical" evidence="11">
    <location>
        <begin position="6"/>
        <end position="23"/>
    </location>
</feature>
<evidence type="ECO:0000256" key="3">
    <source>
        <dbReference type="ARBA" id="ARBA00022448"/>
    </source>
</evidence>
<dbReference type="Proteomes" id="UP000252357">
    <property type="component" value="Unassembled WGS sequence"/>
</dbReference>
<evidence type="ECO:0000256" key="10">
    <source>
        <dbReference type="ARBA" id="ARBA00023136"/>
    </source>
</evidence>
<dbReference type="AlphaFoldDB" id="A0A368L147"/>
<evidence type="ECO:0000259" key="12">
    <source>
        <dbReference type="PROSITE" id="PS51201"/>
    </source>
</evidence>
<evidence type="ECO:0000256" key="1">
    <source>
        <dbReference type="ARBA" id="ARBA00004127"/>
    </source>
</evidence>
<feature type="domain" description="RCK C-terminal" evidence="13">
    <location>
        <begin position="581"/>
        <end position="665"/>
    </location>
</feature>
<accession>A0A368L147</accession>
<dbReference type="PANTHER" id="PTHR46157">
    <property type="entry name" value="K(+) EFFLUX ANTIPORTER 3, CHLOROPLASTIC"/>
    <property type="match status" value="1"/>
</dbReference>
<dbReference type="GO" id="GO:0008324">
    <property type="term" value="F:monoatomic cation transmembrane transporter activity"/>
    <property type="evidence" value="ECO:0007669"/>
    <property type="project" value="InterPro"/>
</dbReference>
<dbReference type="InterPro" id="IPR006153">
    <property type="entry name" value="Cation/H_exchanger_TM"/>
</dbReference>
<dbReference type="Gene3D" id="3.40.50.720">
    <property type="entry name" value="NAD(P)-binding Rossmann-like Domain"/>
    <property type="match status" value="1"/>
</dbReference>
<dbReference type="Pfam" id="PF02254">
    <property type="entry name" value="TrkA_N"/>
    <property type="match status" value="1"/>
</dbReference>
<dbReference type="InterPro" id="IPR036291">
    <property type="entry name" value="NAD(P)-bd_dom_sf"/>
</dbReference>
<dbReference type="Pfam" id="PF02080">
    <property type="entry name" value="TrkA_C"/>
    <property type="match status" value="1"/>
</dbReference>
<evidence type="ECO:0000256" key="2">
    <source>
        <dbReference type="ARBA" id="ARBA00005551"/>
    </source>
</evidence>
<dbReference type="SUPFAM" id="SSF51735">
    <property type="entry name" value="NAD(P)-binding Rossmann-fold domains"/>
    <property type="match status" value="1"/>
</dbReference>
<dbReference type="GO" id="GO:0006813">
    <property type="term" value="P:potassium ion transport"/>
    <property type="evidence" value="ECO:0007669"/>
    <property type="project" value="UniProtKB-KW"/>
</dbReference>
<keyword evidence="9" id="KW-0406">Ion transport</keyword>
<dbReference type="OrthoDB" id="9781411at2"/>
<evidence type="ECO:0000256" key="7">
    <source>
        <dbReference type="ARBA" id="ARBA00022958"/>
    </source>
</evidence>
<dbReference type="FunFam" id="3.40.50.720:FF:000036">
    <property type="entry name" value="Glutathione-regulated potassium-efflux system protein KefB"/>
    <property type="match status" value="1"/>
</dbReference>
<evidence type="ECO:0000256" key="6">
    <source>
        <dbReference type="ARBA" id="ARBA00022692"/>
    </source>
</evidence>
<keyword evidence="7" id="KW-0630">Potassium</keyword>
<dbReference type="Gene3D" id="1.20.1530.20">
    <property type="match status" value="1"/>
</dbReference>
<dbReference type="RefSeq" id="WP_114403430.1">
    <property type="nucleotide sequence ID" value="NZ_QPGB01000005.1"/>
</dbReference>
<keyword evidence="3" id="KW-0813">Transport</keyword>
<keyword evidence="15" id="KW-1185">Reference proteome</keyword>
<dbReference type="Pfam" id="PF00999">
    <property type="entry name" value="Na_H_Exchanger"/>
    <property type="match status" value="1"/>
</dbReference>
<dbReference type="PANTHER" id="PTHR46157:SF4">
    <property type="entry name" value="K(+) EFFLUX ANTIPORTER 3, CHLOROPLASTIC"/>
    <property type="match status" value="1"/>
</dbReference>
<sequence length="665" mass="72032">MDSVLQLTLLLLGAAVCVVALFRKFNLPPLLGYLVVGIVLGPHSLGMASNTPGAQHLAEFGVVFLMFSIGLEFSLPKLKAMRRTVFGLGLAQVFLTIALTLSGAAVLAYVLPQYWQVSWQGAFALGGALAMSSTAIVMKVMAERLELESPHGREVTGILLFQDIAVVPLLILVPALAAPSEDLPFRLGLALCKAALVLFILLFVGQKLMRSWLHFVASRRSQELFMLNLLLITLGLAYITEVSGLSLALGAFVAGMLIAETEYRHQVEEDIKPFRDVLLGLFFVTIGMQLDLRVVQHQFPIVALLMLLPVLLKLVVITGLTRWFGAPSGTALRTGLYLASAGEFGLVLINQIAGLNLLDPVLLQSILAAMLLSMLLAPFMIQHADRIVLRVSSTEWMQRSLELHKIAARSIVTKKHVVICGFGRSGQHLARFLEQEQIPYVALDLDPDRVREAAAAGDSVVYGDAGRREALSAAGIQRAAAIVVTYTDTASALKVLHHSHELAAQVPVIVRTLDDREINKLQQAGAAEVVPEILEGSLMLASHALVLLGVPLHRVVRRVQQARDERYSMLRGYFGGQSDAADDITSDSESVRLHSIPITAGAACIGQTLAQLGLAAIGVEVMAIRRRDVRANNPDQQTVIQIHDVVVARGKPEALTLAEARLLEK</sequence>
<dbReference type="EMBL" id="QPGB01000005">
    <property type="protein sequence ID" value="RCS56829.1"/>
    <property type="molecule type" value="Genomic_DNA"/>
</dbReference>
<dbReference type="GO" id="GO:0015297">
    <property type="term" value="F:antiporter activity"/>
    <property type="evidence" value="ECO:0007669"/>
    <property type="project" value="UniProtKB-KW"/>
</dbReference>
<protein>
    <submittedName>
        <fullName evidence="14">Potassium transporter</fullName>
    </submittedName>
</protein>
<dbReference type="InterPro" id="IPR003148">
    <property type="entry name" value="RCK_N"/>
</dbReference>
<comment type="subcellular location">
    <subcellularLocation>
        <location evidence="1">Endomembrane system</location>
        <topology evidence="1">Multi-pass membrane protein</topology>
    </subcellularLocation>
</comment>
<feature type="domain" description="RCK N-terminal" evidence="12">
    <location>
        <begin position="414"/>
        <end position="531"/>
    </location>
</feature>
<dbReference type="GO" id="GO:1902600">
    <property type="term" value="P:proton transmembrane transport"/>
    <property type="evidence" value="ECO:0007669"/>
    <property type="project" value="InterPro"/>
</dbReference>